<dbReference type="KEGG" id="fro:AALO17_13310"/>
<dbReference type="Gene3D" id="2.40.10.170">
    <property type="match status" value="1"/>
</dbReference>
<accession>A0A140DUY8</accession>
<dbReference type="RefSeq" id="WP_067556872.1">
    <property type="nucleotide sequence ID" value="NZ_CANOND010000041.1"/>
</dbReference>
<dbReference type="Gene3D" id="2.102.30.10">
    <property type="entry name" value="tm1086 (SG structure) domain"/>
    <property type="match status" value="1"/>
</dbReference>
<sequence length="284" mass="30563">MKLNTNEQELVEIAVNGSVDHPRMRGFYTGYDGKGRRCVGTGGITYSHAIGDNCMQVAGDHVEPGVSLRNPEDGRNHALETLACVGNPAKIISGPMKGAVGYVTGTHGGVEHTMVWLPKDVLEGMEGSETFLIRARGQGLKLLDHPDVFVMNLDPGLLEKLPVRETPEGLSFPVAAVIPAYMMGAGIGEQTLMEGDYDIMTQDREEVKRLGLDRLRFGDLVAIQDHEASYGPHYRKGAVTIGVIVHSDSFTSGHGPGVTALATAATGLTYHLDPEANLKTWLCQ</sequence>
<dbReference type="Gene3D" id="4.10.1180.10">
    <property type="entry name" value="tm1086 domain"/>
    <property type="match status" value="1"/>
</dbReference>
<evidence type="ECO:0000313" key="6">
    <source>
        <dbReference type="Proteomes" id="UP000186758"/>
    </source>
</evidence>
<dbReference type="Proteomes" id="UP000186758">
    <property type="component" value="Unassembled WGS sequence"/>
</dbReference>
<reference evidence="4 6" key="2">
    <citation type="submission" date="2016-11" db="EMBL/GenBank/DDBJ databases">
        <title>Description of two novel members of the family Erysipelotrichaceae: Ileibacterium lipovorans gen. nov., sp. nov. and Dubosiella newyorkensis, gen. nov., sp. nov.</title>
        <authorList>
            <person name="Cox L.M."/>
            <person name="Sohn J."/>
            <person name="Tyrrell K.L."/>
            <person name="Citron D.M."/>
            <person name="Lawson P.A."/>
            <person name="Patel N.B."/>
            <person name="Iizumi T."/>
            <person name="Perez-Perez G.I."/>
            <person name="Goldstein E.J."/>
            <person name="Blaser M.J."/>
        </authorList>
    </citation>
    <scope>NUCLEOTIDE SEQUENCE [LARGE SCALE GENOMIC DNA]</scope>
    <source>
        <strain evidence="4 6">NYU-BL-K8</strain>
    </source>
</reference>
<gene>
    <name evidence="3" type="ORF">AALO17_13310</name>
    <name evidence="4" type="ORF">BO223_00380</name>
</gene>
<reference evidence="3 5" key="1">
    <citation type="journal article" date="2016" name="Gut Pathog.">
        <title>Whole genome sequencing of "Faecalibaculum rodentium" ALO17, isolated from C57BL/6J laboratory mouse feces.</title>
        <authorList>
            <person name="Lim S."/>
            <person name="Chang D.H."/>
            <person name="Ahn S."/>
            <person name="Kim B.C."/>
        </authorList>
    </citation>
    <scope>NUCLEOTIDE SEQUENCE [LARGE SCALE GENOMIC DNA]</scope>
    <source>
        <strain evidence="3 5">Alo17</strain>
    </source>
</reference>
<dbReference type="EMBL" id="CP011391">
    <property type="protein sequence ID" value="AMK54465.1"/>
    <property type="molecule type" value="Genomic_DNA"/>
</dbReference>
<protein>
    <submittedName>
        <fullName evidence="4">DUF4438 domain-containing protein</fullName>
    </submittedName>
</protein>
<dbReference type="EMBL" id="MPJZ01000005">
    <property type="protein sequence ID" value="OLU47300.1"/>
    <property type="molecule type" value="Genomic_DNA"/>
</dbReference>
<evidence type="ECO:0000313" key="4">
    <source>
        <dbReference type="EMBL" id="OLU47300.1"/>
    </source>
</evidence>
<organism evidence="3 5">
    <name type="scientific">Faecalibaculum rodentium</name>
    <dbReference type="NCBI Taxonomy" id="1702221"/>
    <lineage>
        <taxon>Bacteria</taxon>
        <taxon>Bacillati</taxon>
        <taxon>Bacillota</taxon>
        <taxon>Erysipelotrichia</taxon>
        <taxon>Erysipelotrichales</taxon>
        <taxon>Erysipelotrichaceae</taxon>
        <taxon>Faecalibaculum</taxon>
    </lineage>
</organism>
<feature type="domain" description="DUF4438" evidence="1">
    <location>
        <begin position="30"/>
        <end position="159"/>
    </location>
</feature>
<dbReference type="Proteomes" id="UP000069771">
    <property type="component" value="Chromosome"/>
</dbReference>
<evidence type="ECO:0000259" key="1">
    <source>
        <dbReference type="Pfam" id="PF14505"/>
    </source>
</evidence>
<dbReference type="InterPro" id="IPR044909">
    <property type="entry name" value="TM_1086_sf"/>
</dbReference>
<keyword evidence="5" id="KW-1185">Reference proteome</keyword>
<dbReference type="Pfam" id="PF14505">
    <property type="entry name" value="DUF4438"/>
    <property type="match status" value="1"/>
</dbReference>
<feature type="domain" description="DUF4438" evidence="2">
    <location>
        <begin position="160"/>
        <end position="281"/>
    </location>
</feature>
<dbReference type="InterPro" id="IPR029433">
    <property type="entry name" value="DUF4438_N"/>
</dbReference>
<dbReference type="InterPro" id="IPR044910">
    <property type="entry name" value="TM_1086_SG_dom"/>
</dbReference>
<dbReference type="PATRIC" id="fig|1702221.3.peg.1283"/>
<name>A0A140DUY8_9FIRM</name>
<dbReference type="InterPro" id="IPR048399">
    <property type="entry name" value="DUF4438_C"/>
</dbReference>
<evidence type="ECO:0000313" key="5">
    <source>
        <dbReference type="Proteomes" id="UP000069771"/>
    </source>
</evidence>
<evidence type="ECO:0000313" key="3">
    <source>
        <dbReference type="EMBL" id="AMK54465.1"/>
    </source>
</evidence>
<dbReference type="AlphaFoldDB" id="A0A140DUY8"/>
<evidence type="ECO:0000259" key="2">
    <source>
        <dbReference type="Pfam" id="PF20999"/>
    </source>
</evidence>
<proteinExistence type="predicted"/>
<dbReference type="STRING" id="1702221.AALO17_13310"/>
<dbReference type="Pfam" id="PF20999">
    <property type="entry name" value="DUF4438_C"/>
    <property type="match status" value="1"/>
</dbReference>